<feature type="compositionally biased region" description="Basic and acidic residues" evidence="8">
    <location>
        <begin position="166"/>
        <end position="177"/>
    </location>
</feature>
<feature type="region of interest" description="Disordered" evidence="8">
    <location>
        <begin position="224"/>
        <end position="259"/>
    </location>
</feature>
<dbReference type="GO" id="GO:0005634">
    <property type="term" value="C:nucleus"/>
    <property type="evidence" value="ECO:0007669"/>
    <property type="project" value="TreeGrafter"/>
</dbReference>
<dbReference type="InterPro" id="IPR018200">
    <property type="entry name" value="USP_CS"/>
</dbReference>
<dbReference type="InterPro" id="IPR050164">
    <property type="entry name" value="Peptidase_C19"/>
</dbReference>
<comment type="caution">
    <text evidence="10">The sequence shown here is derived from an EMBL/GenBank/DDBJ whole genome shotgun (WGS) entry which is preliminary data.</text>
</comment>
<dbReference type="AlphaFoldDB" id="A0AAD5UMK4"/>
<dbReference type="EC" id="3.4.19.12" evidence="3"/>
<comment type="similarity">
    <text evidence="2">Belongs to the peptidase C19 family.</text>
</comment>
<comment type="catalytic activity">
    <reaction evidence="1">
        <text>Thiol-dependent hydrolysis of ester, thioester, amide, peptide and isopeptide bonds formed by the C-terminal Gly of ubiquitin (a 76-residue protein attached to proteins as an intracellular targeting signal).</text>
        <dbReference type="EC" id="3.4.19.12"/>
    </reaction>
</comment>
<accession>A0AAD5UMK4</accession>
<dbReference type="InterPro" id="IPR001394">
    <property type="entry name" value="Peptidase_C19_UCH"/>
</dbReference>
<keyword evidence="7" id="KW-0788">Thiol protease</keyword>
<evidence type="ECO:0000256" key="6">
    <source>
        <dbReference type="ARBA" id="ARBA00022801"/>
    </source>
</evidence>
<feature type="compositionally biased region" description="Polar residues" evidence="8">
    <location>
        <begin position="234"/>
        <end position="243"/>
    </location>
</feature>
<dbReference type="EMBL" id="JADGKB010000002">
    <property type="protein sequence ID" value="KAJ3262216.1"/>
    <property type="molecule type" value="Genomic_DNA"/>
</dbReference>
<dbReference type="GO" id="GO:0016579">
    <property type="term" value="P:protein deubiquitination"/>
    <property type="evidence" value="ECO:0007669"/>
    <property type="project" value="InterPro"/>
</dbReference>
<keyword evidence="11" id="KW-1185">Reference proteome</keyword>
<sequence>MDISIDIKNCNSIEQALLKYTAPEYLVKDNQYKCEKCNKLRDAEKRITIHESPEILTLQLKRFGYRPGSKVTRHIKFPEKLVLDPYLSESKVTGKKLEYELYGVLMHSGHSTNSGHYFSFVKHTNGCWYKMNDEEVHPVNVQTVLSQCAYMLFYHKIGGKKTSSHKNGEKSPSDPKVVKNGHKKVKVEHKFSESIDAESEKLVKKPQFQVKKPHFQVEKPDAIPKNEKIKPGNTPRSINSTSHWAVKTKSKEHQSSTNSLNSTMSFTVKSLKKKNSEFLKSIGIDFSKEMETESTQKHEPKSLSISQSNGIKDKQTDIVDITNVPKVTPFDSGKPSGIVSWNHLATTDVVFNRNRTINEMESKKKRKRASRDDMEYDAPQLKGLKKVNIN</sequence>
<dbReference type="GO" id="GO:0004843">
    <property type="term" value="F:cysteine-type deubiquitinase activity"/>
    <property type="evidence" value="ECO:0007669"/>
    <property type="project" value="UniProtKB-EC"/>
</dbReference>
<evidence type="ECO:0000259" key="9">
    <source>
        <dbReference type="PROSITE" id="PS50235"/>
    </source>
</evidence>
<dbReference type="InterPro" id="IPR038765">
    <property type="entry name" value="Papain-like_cys_pep_sf"/>
</dbReference>
<feature type="region of interest" description="Disordered" evidence="8">
    <location>
        <begin position="290"/>
        <end position="316"/>
    </location>
</feature>
<keyword evidence="4" id="KW-0645">Protease</keyword>
<evidence type="ECO:0000256" key="5">
    <source>
        <dbReference type="ARBA" id="ARBA00022786"/>
    </source>
</evidence>
<evidence type="ECO:0000256" key="2">
    <source>
        <dbReference type="ARBA" id="ARBA00009085"/>
    </source>
</evidence>
<keyword evidence="6" id="KW-0378">Hydrolase</keyword>
<dbReference type="PROSITE" id="PS00973">
    <property type="entry name" value="USP_2"/>
    <property type="match status" value="1"/>
</dbReference>
<evidence type="ECO:0000313" key="11">
    <source>
        <dbReference type="Proteomes" id="UP001210925"/>
    </source>
</evidence>
<feature type="region of interest" description="Disordered" evidence="8">
    <location>
        <begin position="160"/>
        <end position="181"/>
    </location>
</feature>
<evidence type="ECO:0000313" key="10">
    <source>
        <dbReference type="EMBL" id="KAJ3262216.1"/>
    </source>
</evidence>
<feature type="region of interest" description="Disordered" evidence="8">
    <location>
        <begin position="359"/>
        <end position="390"/>
    </location>
</feature>
<dbReference type="PANTHER" id="PTHR24006">
    <property type="entry name" value="UBIQUITIN CARBOXYL-TERMINAL HYDROLASE"/>
    <property type="match status" value="1"/>
</dbReference>
<dbReference type="SUPFAM" id="SSF54001">
    <property type="entry name" value="Cysteine proteinases"/>
    <property type="match status" value="1"/>
</dbReference>
<evidence type="ECO:0000256" key="3">
    <source>
        <dbReference type="ARBA" id="ARBA00012759"/>
    </source>
</evidence>
<dbReference type="InterPro" id="IPR028889">
    <property type="entry name" value="USP"/>
</dbReference>
<evidence type="ECO:0000256" key="7">
    <source>
        <dbReference type="ARBA" id="ARBA00022807"/>
    </source>
</evidence>
<protein>
    <recommendedName>
        <fullName evidence="3">ubiquitinyl hydrolase 1</fullName>
        <ecNumber evidence="3">3.4.19.12</ecNumber>
    </recommendedName>
</protein>
<feature type="domain" description="USP" evidence="9">
    <location>
        <begin position="1"/>
        <end position="157"/>
    </location>
</feature>
<proteinExistence type="inferred from homology"/>
<keyword evidence="5" id="KW-0833">Ubl conjugation pathway</keyword>
<gene>
    <name evidence="10" type="ORF">HK103_002629</name>
</gene>
<feature type="compositionally biased region" description="Basic and acidic residues" evidence="8">
    <location>
        <begin position="290"/>
        <end position="301"/>
    </location>
</feature>
<dbReference type="PROSITE" id="PS50235">
    <property type="entry name" value="USP_3"/>
    <property type="match status" value="1"/>
</dbReference>
<dbReference type="Pfam" id="PF00443">
    <property type="entry name" value="UCH"/>
    <property type="match status" value="1"/>
</dbReference>
<evidence type="ECO:0000256" key="1">
    <source>
        <dbReference type="ARBA" id="ARBA00000707"/>
    </source>
</evidence>
<evidence type="ECO:0000256" key="8">
    <source>
        <dbReference type="SAM" id="MobiDB-lite"/>
    </source>
</evidence>
<dbReference type="Proteomes" id="UP001210925">
    <property type="component" value="Unassembled WGS sequence"/>
</dbReference>
<evidence type="ECO:0000256" key="4">
    <source>
        <dbReference type="ARBA" id="ARBA00022670"/>
    </source>
</evidence>
<name>A0AAD5UMK4_9FUNG</name>
<dbReference type="GO" id="GO:0006508">
    <property type="term" value="P:proteolysis"/>
    <property type="evidence" value="ECO:0007669"/>
    <property type="project" value="UniProtKB-KW"/>
</dbReference>
<dbReference type="GO" id="GO:0005829">
    <property type="term" value="C:cytosol"/>
    <property type="evidence" value="ECO:0007669"/>
    <property type="project" value="TreeGrafter"/>
</dbReference>
<dbReference type="Gene3D" id="3.90.70.10">
    <property type="entry name" value="Cysteine proteinases"/>
    <property type="match status" value="1"/>
</dbReference>
<dbReference type="PANTHER" id="PTHR24006:SF758">
    <property type="entry name" value="UBIQUITIN CARBOXYL-TERMINAL HYDROLASE 36"/>
    <property type="match status" value="1"/>
</dbReference>
<reference evidence="10" key="1">
    <citation type="submission" date="2020-05" db="EMBL/GenBank/DDBJ databases">
        <title>Phylogenomic resolution of chytrid fungi.</title>
        <authorList>
            <person name="Stajich J.E."/>
            <person name="Amses K."/>
            <person name="Simmons R."/>
            <person name="Seto K."/>
            <person name="Myers J."/>
            <person name="Bonds A."/>
            <person name="Quandt C.A."/>
            <person name="Barry K."/>
            <person name="Liu P."/>
            <person name="Grigoriev I."/>
            <person name="Longcore J.E."/>
            <person name="James T.Y."/>
        </authorList>
    </citation>
    <scope>NUCLEOTIDE SEQUENCE</scope>
    <source>
        <strain evidence="10">PLAUS21</strain>
    </source>
</reference>
<organism evidence="10 11">
    <name type="scientific">Boothiomyces macroporosus</name>
    <dbReference type="NCBI Taxonomy" id="261099"/>
    <lineage>
        <taxon>Eukaryota</taxon>
        <taxon>Fungi</taxon>
        <taxon>Fungi incertae sedis</taxon>
        <taxon>Chytridiomycota</taxon>
        <taxon>Chytridiomycota incertae sedis</taxon>
        <taxon>Chytridiomycetes</taxon>
        <taxon>Rhizophydiales</taxon>
        <taxon>Terramycetaceae</taxon>
        <taxon>Boothiomyces</taxon>
    </lineage>
</organism>